<proteinExistence type="inferred from homology"/>
<dbReference type="EMBL" id="GL698619">
    <property type="protein sequence ID" value="EFY84545.1"/>
    <property type="molecule type" value="Genomic_DNA"/>
</dbReference>
<organism evidence="5">
    <name type="scientific">Metarhizium acridum (strain CQMa 102)</name>
    <dbReference type="NCBI Taxonomy" id="655827"/>
    <lineage>
        <taxon>Eukaryota</taxon>
        <taxon>Fungi</taxon>
        <taxon>Dikarya</taxon>
        <taxon>Ascomycota</taxon>
        <taxon>Pezizomycotina</taxon>
        <taxon>Sordariomycetes</taxon>
        <taxon>Hypocreomycetidae</taxon>
        <taxon>Hypocreales</taxon>
        <taxon>Clavicipitaceae</taxon>
        <taxon>Metarhizium</taxon>
    </lineage>
</organism>
<evidence type="ECO:0000256" key="1">
    <source>
        <dbReference type="ARBA" id="ARBA00009199"/>
    </source>
</evidence>
<evidence type="ECO:0000259" key="3">
    <source>
        <dbReference type="Pfam" id="PF01425"/>
    </source>
</evidence>
<keyword evidence="2" id="KW-0378">Hydrolase</keyword>
<evidence type="ECO:0000256" key="2">
    <source>
        <dbReference type="ARBA" id="ARBA00022801"/>
    </source>
</evidence>
<dbReference type="PIRSF" id="PIRSF001221">
    <property type="entry name" value="Amidase_fungi"/>
    <property type="match status" value="1"/>
</dbReference>
<name>E9EHS4_METAQ</name>
<feature type="domain" description="Amidase" evidence="3">
    <location>
        <begin position="81"/>
        <end position="155"/>
    </location>
</feature>
<feature type="domain" description="Amidase" evidence="3">
    <location>
        <begin position="197"/>
        <end position="318"/>
    </location>
</feature>
<dbReference type="AlphaFoldDB" id="E9EHS4"/>
<sequence length="537" mass="60561">MAPRKPSWLEVVAAKTKADNAKIPYDWRPGADITLEAKSRRTIAGDFIELLLDDETKKITAMDAPQLVENMSNGSLKAVQVVLAFSKRAAFAHQMSNLLLEIGFDVALKRAQELDDYFMRHNKVVGPLHGLPVTLKDQFHIKELEPCMAFVGWIGTFEAFGLLKQITTFSVMPGTRTINFYPQGDPLEDVANTRSGQQVMPTVADIMWHSVSTLEIVFKSLISLEPWQSDPYCLPIPWRSEREFNLVKKSYKPSFGFMPNDGLVTPHPPVARALSIVQKALENQGYQLVEWAPPSNNESIEIHVGCIMNMESNRNIDQFFRQCPIARGDGCPDAYEAIRLSGEPIVPEVAHLFPHGKPKPPITLQEYEKVVMHRTDFRAKGRTTGSRRRRGLTLVYITDRFWMTAADVSDRQTSRSCHFSREPVCCRAAGKILSLSYVEAVRLLFAYTSVINALDYTLIVIPITFADAKIDTFSSNFQPLTDKDLLNMQSYDPESYHGVPASIQLIGRRLDEERLLAMAKLVVKALDEYNQKHDKAV</sequence>
<dbReference type="InterPro" id="IPR023631">
    <property type="entry name" value="Amidase_dom"/>
</dbReference>
<dbReference type="GO" id="GO:0016787">
    <property type="term" value="F:hydrolase activity"/>
    <property type="evidence" value="ECO:0007669"/>
    <property type="project" value="UniProtKB-KW"/>
</dbReference>
<dbReference type="SUPFAM" id="SSF75304">
    <property type="entry name" value="Amidase signature (AS) enzymes"/>
    <property type="match status" value="2"/>
</dbReference>
<dbReference type="PANTHER" id="PTHR46072:SF8">
    <property type="entry name" value="AMIDASE DOMAIN-CONTAINING PROTEIN"/>
    <property type="match status" value="1"/>
</dbReference>
<dbReference type="HOGENOM" id="CLU_009600_9_2_1"/>
<accession>E9EHS4</accession>
<gene>
    <name evidence="4" type="ORF">MAC_09422</name>
</gene>
<dbReference type="InterPro" id="IPR036928">
    <property type="entry name" value="AS_sf"/>
</dbReference>
<dbReference type="InParanoid" id="E9EHS4"/>
<protein>
    <submittedName>
        <fullName evidence="4">Acetamidase</fullName>
    </submittedName>
</protein>
<keyword evidence="5" id="KW-1185">Reference proteome</keyword>
<evidence type="ECO:0000313" key="4">
    <source>
        <dbReference type="EMBL" id="EFY84545.1"/>
    </source>
</evidence>
<dbReference type="OMA" id="HAFRNDY"/>
<dbReference type="OrthoDB" id="6428749at2759"/>
<dbReference type="Gene3D" id="3.90.1300.10">
    <property type="entry name" value="Amidase signature (AS) domain"/>
    <property type="match status" value="2"/>
</dbReference>
<comment type="similarity">
    <text evidence="1">Belongs to the amidase family.</text>
</comment>
<dbReference type="PANTHER" id="PTHR46072">
    <property type="entry name" value="AMIDASE-RELATED-RELATED"/>
    <property type="match status" value="1"/>
</dbReference>
<reference evidence="4 5" key="1">
    <citation type="journal article" date="2011" name="PLoS Genet.">
        <title>Genome sequencing and comparative transcriptomics of the model entomopathogenic fungi Metarhizium anisopliae and M. acridum.</title>
        <authorList>
            <person name="Gao Q."/>
            <person name="Jin K."/>
            <person name="Ying S.H."/>
            <person name="Zhang Y."/>
            <person name="Xiao G."/>
            <person name="Shang Y."/>
            <person name="Duan Z."/>
            <person name="Hu X."/>
            <person name="Xie X.Q."/>
            <person name="Zhou G."/>
            <person name="Peng G."/>
            <person name="Luo Z."/>
            <person name="Huang W."/>
            <person name="Wang B."/>
            <person name="Fang W."/>
            <person name="Wang S."/>
            <person name="Zhong Y."/>
            <person name="Ma L.J."/>
            <person name="St Leger R.J."/>
            <person name="Zhao G.P."/>
            <person name="Pei Y."/>
            <person name="Feng M.G."/>
            <person name="Xia Y."/>
            <person name="Wang C."/>
        </authorList>
    </citation>
    <scope>NUCLEOTIDE SEQUENCE [LARGE SCALE GENOMIC DNA]</scope>
    <source>
        <strain evidence="4 5">CQMa 102</strain>
    </source>
</reference>
<dbReference type="Pfam" id="PF01425">
    <property type="entry name" value="Amidase"/>
    <property type="match status" value="2"/>
</dbReference>
<dbReference type="STRING" id="655827.E9EHS4"/>
<dbReference type="eggNOG" id="KOG1212">
    <property type="taxonomic scope" value="Eukaryota"/>
</dbReference>
<evidence type="ECO:0000313" key="5">
    <source>
        <dbReference type="Proteomes" id="UP000002499"/>
    </source>
</evidence>
<dbReference type="Proteomes" id="UP000002499">
    <property type="component" value="Unassembled WGS sequence"/>
</dbReference>